<comment type="caution">
    <text evidence="11">The sequence shown here is derived from an EMBL/GenBank/DDBJ whole genome shotgun (WGS) entry which is preliminary data.</text>
</comment>
<feature type="region of interest" description="Disordered" evidence="8">
    <location>
        <begin position="275"/>
        <end position="295"/>
    </location>
</feature>
<gene>
    <name evidence="11" type="ORF">FCV91_03135</name>
</gene>
<evidence type="ECO:0000259" key="10">
    <source>
        <dbReference type="Pfam" id="PF03895"/>
    </source>
</evidence>
<feature type="chain" id="PRO_5030103481" description="Trimeric autotransporter adhesin YadA-like C-terminal membrane anchor domain-containing protein" evidence="9">
    <location>
        <begin position="20"/>
        <end position="437"/>
    </location>
</feature>
<dbReference type="AlphaFoldDB" id="A0A4U2B3M7"/>
<dbReference type="Gene3D" id="3.30.1300.30">
    <property type="entry name" value="GSPII I/J protein-like"/>
    <property type="match status" value="1"/>
</dbReference>
<evidence type="ECO:0000256" key="8">
    <source>
        <dbReference type="SAM" id="MobiDB-lite"/>
    </source>
</evidence>
<dbReference type="EMBL" id="SYVO01000006">
    <property type="protein sequence ID" value="TKG12615.1"/>
    <property type="molecule type" value="Genomic_DNA"/>
</dbReference>
<evidence type="ECO:0000313" key="12">
    <source>
        <dbReference type="Proteomes" id="UP000305840"/>
    </source>
</evidence>
<keyword evidence="7" id="KW-0998">Cell outer membrane</keyword>
<dbReference type="InterPro" id="IPR045584">
    <property type="entry name" value="Pilin-like"/>
</dbReference>
<keyword evidence="6" id="KW-0472">Membrane</keyword>
<evidence type="ECO:0000256" key="4">
    <source>
        <dbReference type="ARBA" id="ARBA00022692"/>
    </source>
</evidence>
<evidence type="ECO:0000256" key="5">
    <source>
        <dbReference type="ARBA" id="ARBA00022729"/>
    </source>
</evidence>
<evidence type="ECO:0000256" key="6">
    <source>
        <dbReference type="ARBA" id="ARBA00023136"/>
    </source>
</evidence>
<evidence type="ECO:0000256" key="2">
    <source>
        <dbReference type="ARBA" id="ARBA00004442"/>
    </source>
</evidence>
<comment type="subcellular location">
    <subcellularLocation>
        <location evidence="2">Cell outer membrane</location>
    </subcellularLocation>
    <subcellularLocation>
        <location evidence="1">Cell surface</location>
    </subcellularLocation>
</comment>
<evidence type="ECO:0000256" key="9">
    <source>
        <dbReference type="SAM" id="SignalP"/>
    </source>
</evidence>
<dbReference type="Pfam" id="PF03895">
    <property type="entry name" value="YadA_anchor"/>
    <property type="match status" value="1"/>
</dbReference>
<reference evidence="11 12" key="1">
    <citation type="submission" date="2019-04" db="EMBL/GenBank/DDBJ databases">
        <title>A reverse ecology approach based on a biological definition of microbial populations.</title>
        <authorList>
            <person name="Arevalo P."/>
            <person name="Vaninsberghe D."/>
            <person name="Elsherbini J."/>
            <person name="Gore J."/>
            <person name="Polz M."/>
        </authorList>
    </citation>
    <scope>NUCLEOTIDE SEQUENCE [LARGE SCALE GENOMIC DNA]</scope>
    <source>
        <strain evidence="11 12">10N.222.48.A1</strain>
    </source>
</reference>
<sequence length="437" mass="46454">MKRTILATLITAASFGSVAAVTPVTPVSETLQELTGNISQRDMAEYKEVANSLDTNAEKIEFAKKVIVAETSTSDVIDFMLSKGRVSHEDLEAKFGDDLFKENRNGELVLDKDSDAYVAVNARRDEAWTKHVELSVGDKDIKDAWLDEDGNLIDKDLNAGNDPINVGEPTDDFIDPIDVIVEPIDPILIDPVQPIAGNPDAIKAHAHKAVVTHVASLSNEDKMTTLSSAAATRGLTVDSYQNANGETILTFTDADGNVQGASVEQFNEYMANAQKERTAERQEEGDNPINGGKGRKAVDAIKDYVDAGDELHLGETGQGKVMAASQQAQAQTQSQIDELYALGNQNASDIDTLFSEVDRLDTRIDQTQALNAATVNARPMVTNGMTAFGAGVGYAGSEAALAIGVAHAFVDTGWSASGTLAASSDDVVVGAGAQYAF</sequence>
<dbReference type="GO" id="GO:0009986">
    <property type="term" value="C:cell surface"/>
    <property type="evidence" value="ECO:0007669"/>
    <property type="project" value="UniProtKB-SubCell"/>
</dbReference>
<dbReference type="SUPFAM" id="SSF54523">
    <property type="entry name" value="Pili subunits"/>
    <property type="match status" value="1"/>
</dbReference>
<dbReference type="GO" id="GO:0009279">
    <property type="term" value="C:cell outer membrane"/>
    <property type="evidence" value="ECO:0007669"/>
    <property type="project" value="UniProtKB-SubCell"/>
</dbReference>
<evidence type="ECO:0000256" key="3">
    <source>
        <dbReference type="ARBA" id="ARBA00022452"/>
    </source>
</evidence>
<accession>A0A4U2B3M7</accession>
<protein>
    <recommendedName>
        <fullName evidence="10">Trimeric autotransporter adhesin YadA-like C-terminal membrane anchor domain-containing protein</fullName>
    </recommendedName>
</protein>
<evidence type="ECO:0000256" key="7">
    <source>
        <dbReference type="ARBA" id="ARBA00023237"/>
    </source>
</evidence>
<keyword evidence="5 9" id="KW-0732">Signal</keyword>
<dbReference type="RefSeq" id="WP_076668479.1">
    <property type="nucleotide sequence ID" value="NZ_JAJGZO010000012.1"/>
</dbReference>
<name>A0A4U2B3M7_9VIBR</name>
<feature type="domain" description="Trimeric autotransporter adhesin YadA-like C-terminal membrane anchor" evidence="10">
    <location>
        <begin position="383"/>
        <end position="437"/>
    </location>
</feature>
<dbReference type="Proteomes" id="UP000305840">
    <property type="component" value="Unassembled WGS sequence"/>
</dbReference>
<keyword evidence="4" id="KW-0812">Transmembrane</keyword>
<organism evidence="11 12">
    <name type="scientific">Vibrio lentus</name>
    <dbReference type="NCBI Taxonomy" id="136468"/>
    <lineage>
        <taxon>Bacteria</taxon>
        <taxon>Pseudomonadati</taxon>
        <taxon>Pseudomonadota</taxon>
        <taxon>Gammaproteobacteria</taxon>
        <taxon>Vibrionales</taxon>
        <taxon>Vibrionaceae</taxon>
        <taxon>Vibrio</taxon>
    </lineage>
</organism>
<feature type="compositionally biased region" description="Basic and acidic residues" evidence="8">
    <location>
        <begin position="275"/>
        <end position="284"/>
    </location>
</feature>
<evidence type="ECO:0000256" key="1">
    <source>
        <dbReference type="ARBA" id="ARBA00004241"/>
    </source>
</evidence>
<proteinExistence type="predicted"/>
<evidence type="ECO:0000313" key="11">
    <source>
        <dbReference type="EMBL" id="TKG12615.1"/>
    </source>
</evidence>
<dbReference type="InterPro" id="IPR005594">
    <property type="entry name" value="YadA_C"/>
</dbReference>
<feature type="signal peptide" evidence="9">
    <location>
        <begin position="1"/>
        <end position="19"/>
    </location>
</feature>
<keyword evidence="3" id="KW-1134">Transmembrane beta strand</keyword>